<dbReference type="AlphaFoldDB" id="A0A1C6UC97"/>
<dbReference type="CDD" id="cd04301">
    <property type="entry name" value="NAT_SF"/>
    <property type="match status" value="1"/>
</dbReference>
<protein>
    <submittedName>
        <fullName evidence="4">Acetyltransferase (GNAT) family protein</fullName>
    </submittedName>
</protein>
<keyword evidence="2" id="KW-0012">Acyltransferase</keyword>
<reference evidence="4 5" key="1">
    <citation type="submission" date="2016-06" db="EMBL/GenBank/DDBJ databases">
        <authorList>
            <person name="Kjaerup R.B."/>
            <person name="Dalgaard T.S."/>
            <person name="Juul-Madsen H.R."/>
        </authorList>
    </citation>
    <scope>NUCLEOTIDE SEQUENCE [LARGE SCALE GENOMIC DNA]</scope>
    <source>
        <strain evidence="4 5">DSM 45577</strain>
    </source>
</reference>
<dbReference type="Proteomes" id="UP000198937">
    <property type="component" value="Unassembled WGS sequence"/>
</dbReference>
<evidence type="ECO:0000259" key="3">
    <source>
        <dbReference type="PROSITE" id="PS51186"/>
    </source>
</evidence>
<dbReference type="PROSITE" id="PS51186">
    <property type="entry name" value="GNAT"/>
    <property type="match status" value="1"/>
</dbReference>
<dbReference type="OrthoDB" id="5243635at2"/>
<proteinExistence type="predicted"/>
<dbReference type="PANTHER" id="PTHR43877">
    <property type="entry name" value="AMINOALKYLPHOSPHONATE N-ACETYLTRANSFERASE-RELATED-RELATED"/>
    <property type="match status" value="1"/>
</dbReference>
<dbReference type="Pfam" id="PF00583">
    <property type="entry name" value="Acetyltransf_1"/>
    <property type="match status" value="1"/>
</dbReference>
<evidence type="ECO:0000313" key="4">
    <source>
        <dbReference type="EMBL" id="SCL51715.1"/>
    </source>
</evidence>
<dbReference type="STRING" id="683228.GA0070617_1865"/>
<sequence length="201" mass="21806">MALGYVRPARGDDAGEIARIQLATWRVAYRRILPRHVLENLDEGYLARRWSAAVLQPPSDAHRVLVAVEQAEQSYLVGFAASGPADSEALAPGEPAEALGSGVVAVTDLLVEPRWGRRGHGSRLLSALVDLWRADGFERAVAWSFEADEASAKFLTSTGWEPDGAARALDVDDLLVPQLRRHVAIPAEDTKTSEDTEPSES</sequence>
<organism evidence="4 5">
    <name type="scientific">Micromonospora yangpuensis</name>
    <dbReference type="NCBI Taxonomy" id="683228"/>
    <lineage>
        <taxon>Bacteria</taxon>
        <taxon>Bacillati</taxon>
        <taxon>Actinomycetota</taxon>
        <taxon>Actinomycetes</taxon>
        <taxon>Micromonosporales</taxon>
        <taxon>Micromonosporaceae</taxon>
        <taxon>Micromonospora</taxon>
    </lineage>
</organism>
<dbReference type="SUPFAM" id="SSF55729">
    <property type="entry name" value="Acyl-CoA N-acyltransferases (Nat)"/>
    <property type="match status" value="1"/>
</dbReference>
<accession>A0A1C6UC97</accession>
<feature type="domain" description="N-acetyltransferase" evidence="3">
    <location>
        <begin position="4"/>
        <end position="181"/>
    </location>
</feature>
<keyword evidence="5" id="KW-1185">Reference proteome</keyword>
<dbReference type="InterPro" id="IPR016181">
    <property type="entry name" value="Acyl_CoA_acyltransferase"/>
</dbReference>
<dbReference type="GO" id="GO:0016747">
    <property type="term" value="F:acyltransferase activity, transferring groups other than amino-acyl groups"/>
    <property type="evidence" value="ECO:0007669"/>
    <property type="project" value="InterPro"/>
</dbReference>
<dbReference type="EMBL" id="FMIA01000002">
    <property type="protein sequence ID" value="SCL51715.1"/>
    <property type="molecule type" value="Genomic_DNA"/>
</dbReference>
<evidence type="ECO:0000313" key="5">
    <source>
        <dbReference type="Proteomes" id="UP000198937"/>
    </source>
</evidence>
<name>A0A1C6UC97_9ACTN</name>
<dbReference type="InterPro" id="IPR050832">
    <property type="entry name" value="Bact_Acetyltransf"/>
</dbReference>
<dbReference type="RefSeq" id="WP_091435568.1">
    <property type="nucleotide sequence ID" value="NZ_BMMJ01000019.1"/>
</dbReference>
<keyword evidence="1 4" id="KW-0808">Transferase</keyword>
<gene>
    <name evidence="4" type="ORF">GA0070617_1865</name>
</gene>
<dbReference type="Gene3D" id="3.40.630.30">
    <property type="match status" value="1"/>
</dbReference>
<evidence type="ECO:0000256" key="2">
    <source>
        <dbReference type="ARBA" id="ARBA00023315"/>
    </source>
</evidence>
<dbReference type="InterPro" id="IPR000182">
    <property type="entry name" value="GNAT_dom"/>
</dbReference>
<evidence type="ECO:0000256" key="1">
    <source>
        <dbReference type="ARBA" id="ARBA00022679"/>
    </source>
</evidence>